<dbReference type="InterPro" id="IPR005490">
    <property type="entry name" value="LD_TPept_cat_dom"/>
</dbReference>
<dbReference type="InterPro" id="IPR038063">
    <property type="entry name" value="Transpep_catalytic_dom"/>
</dbReference>
<dbReference type="EC" id="2.-.-.-" evidence="8"/>
<comment type="pathway">
    <text evidence="1 6">Cell wall biogenesis; peptidoglycan biosynthesis.</text>
</comment>
<dbReference type="Proteomes" id="UP001623660">
    <property type="component" value="Unassembled WGS sequence"/>
</dbReference>
<evidence type="ECO:0000256" key="1">
    <source>
        <dbReference type="ARBA" id="ARBA00004752"/>
    </source>
</evidence>
<dbReference type="PANTHER" id="PTHR30582:SF2">
    <property type="entry name" value="L,D-TRANSPEPTIDASE YCIB-RELATED"/>
    <property type="match status" value="1"/>
</dbReference>
<dbReference type="InterPro" id="IPR050979">
    <property type="entry name" value="LD-transpeptidase"/>
</dbReference>
<dbReference type="PROSITE" id="PS52029">
    <property type="entry name" value="LD_TPASE"/>
    <property type="match status" value="1"/>
</dbReference>
<keyword evidence="4 6" id="KW-0573">Peptidoglycan synthesis</keyword>
<evidence type="ECO:0000313" key="9">
    <source>
        <dbReference type="Proteomes" id="UP001623660"/>
    </source>
</evidence>
<feature type="active site" description="Nucleophile" evidence="6">
    <location>
        <position position="146"/>
    </location>
</feature>
<dbReference type="CDD" id="cd16913">
    <property type="entry name" value="YkuD_like"/>
    <property type="match status" value="1"/>
</dbReference>
<name>A0ABW8SPQ4_9CLOT</name>
<evidence type="ECO:0000256" key="2">
    <source>
        <dbReference type="ARBA" id="ARBA00022679"/>
    </source>
</evidence>
<evidence type="ECO:0000256" key="3">
    <source>
        <dbReference type="ARBA" id="ARBA00022960"/>
    </source>
</evidence>
<comment type="caution">
    <text evidence="8">The sequence shown here is derived from an EMBL/GenBank/DDBJ whole genome shotgun (WGS) entry which is preliminary data.</text>
</comment>
<evidence type="ECO:0000256" key="6">
    <source>
        <dbReference type="PROSITE-ProRule" id="PRU01373"/>
    </source>
</evidence>
<dbReference type="RefSeq" id="WP_406793259.1">
    <property type="nucleotide sequence ID" value="NZ_JBJHZX010000026.1"/>
</dbReference>
<evidence type="ECO:0000256" key="5">
    <source>
        <dbReference type="ARBA" id="ARBA00023316"/>
    </source>
</evidence>
<proteinExistence type="predicted"/>
<dbReference type="SUPFAM" id="SSF141523">
    <property type="entry name" value="L,D-transpeptidase catalytic domain-like"/>
    <property type="match status" value="1"/>
</dbReference>
<dbReference type="PANTHER" id="PTHR30582">
    <property type="entry name" value="L,D-TRANSPEPTIDASE"/>
    <property type="match status" value="1"/>
</dbReference>
<keyword evidence="2 8" id="KW-0808">Transferase</keyword>
<sequence>MKKKFACILVLIFFLMVPIYVHSKELTQLQRSNSNSIRAKVDHNKFKVMVSISNQKVFIYKNGILIKSIICSTGLPGDDTKTPYGHFKIDNDYGLNFYNDKYKEGAKYWVGFIGSEYLFHSVPTNKDGQIIQGEAHKLGTEASHGCIRMSVDNSYWFYRTIPQGTDVIIGKCYSGHALYY</sequence>
<keyword evidence="9" id="KW-1185">Reference proteome</keyword>
<feature type="active site" description="Proton donor/acceptor" evidence="6">
    <location>
        <position position="120"/>
    </location>
</feature>
<dbReference type="GO" id="GO:0016740">
    <property type="term" value="F:transferase activity"/>
    <property type="evidence" value="ECO:0007669"/>
    <property type="project" value="UniProtKB-KW"/>
</dbReference>
<gene>
    <name evidence="8" type="ORF">ACJDU8_16545</name>
</gene>
<evidence type="ECO:0000313" key="8">
    <source>
        <dbReference type="EMBL" id="MFL0197154.1"/>
    </source>
</evidence>
<feature type="domain" description="L,D-TPase catalytic" evidence="7">
    <location>
        <begin position="46"/>
        <end position="170"/>
    </location>
</feature>
<reference evidence="8 9" key="1">
    <citation type="submission" date="2024-11" db="EMBL/GenBank/DDBJ databases">
        <authorList>
            <person name="Heng Y.C."/>
            <person name="Lim A.C.H."/>
            <person name="Lee J.K.Y."/>
            <person name="Kittelmann S."/>
        </authorList>
    </citation>
    <scope>NUCLEOTIDE SEQUENCE [LARGE SCALE GENOMIC DNA]</scope>
    <source>
        <strain evidence="8 9">WILCCON 0269</strain>
    </source>
</reference>
<organism evidence="8 9">
    <name type="scientific">Candidatus Clostridium eludens</name>
    <dbReference type="NCBI Taxonomy" id="3381663"/>
    <lineage>
        <taxon>Bacteria</taxon>
        <taxon>Bacillati</taxon>
        <taxon>Bacillota</taxon>
        <taxon>Clostridia</taxon>
        <taxon>Eubacteriales</taxon>
        <taxon>Clostridiaceae</taxon>
        <taxon>Clostridium</taxon>
    </lineage>
</organism>
<protein>
    <submittedName>
        <fullName evidence="8">L,D-transpeptidase</fullName>
        <ecNumber evidence="8">2.-.-.-</ecNumber>
    </submittedName>
</protein>
<dbReference type="Pfam" id="PF03734">
    <property type="entry name" value="YkuD"/>
    <property type="match status" value="1"/>
</dbReference>
<keyword evidence="3 6" id="KW-0133">Cell shape</keyword>
<evidence type="ECO:0000259" key="7">
    <source>
        <dbReference type="PROSITE" id="PS52029"/>
    </source>
</evidence>
<dbReference type="EMBL" id="JBJHZX010000026">
    <property type="protein sequence ID" value="MFL0197154.1"/>
    <property type="molecule type" value="Genomic_DNA"/>
</dbReference>
<dbReference type="Gene3D" id="2.40.440.10">
    <property type="entry name" value="L,D-transpeptidase catalytic domain-like"/>
    <property type="match status" value="1"/>
</dbReference>
<keyword evidence="5 6" id="KW-0961">Cell wall biogenesis/degradation</keyword>
<evidence type="ECO:0000256" key="4">
    <source>
        <dbReference type="ARBA" id="ARBA00022984"/>
    </source>
</evidence>
<accession>A0ABW8SPQ4</accession>